<dbReference type="SUPFAM" id="SSF75217">
    <property type="entry name" value="alpha/beta knot"/>
    <property type="match status" value="1"/>
</dbReference>
<dbReference type="InterPro" id="IPR029026">
    <property type="entry name" value="tRNA_m1G_MTases_N"/>
</dbReference>
<evidence type="ECO:0000313" key="8">
    <source>
        <dbReference type="Proteomes" id="UP000547674"/>
    </source>
</evidence>
<comment type="catalytic activity">
    <reaction evidence="5">
        <text>uridine(32) in tRNA + S-adenosyl-L-methionine = 2'-O-methyluridine(32) in tRNA + S-adenosyl-L-homocysteine + H(+)</text>
        <dbReference type="Rhea" id="RHEA:42936"/>
        <dbReference type="Rhea" id="RHEA-COMP:10107"/>
        <dbReference type="Rhea" id="RHEA-COMP:10290"/>
        <dbReference type="ChEBI" id="CHEBI:15378"/>
        <dbReference type="ChEBI" id="CHEBI:57856"/>
        <dbReference type="ChEBI" id="CHEBI:59789"/>
        <dbReference type="ChEBI" id="CHEBI:65315"/>
        <dbReference type="ChEBI" id="CHEBI:74478"/>
        <dbReference type="EC" id="2.1.1.200"/>
    </reaction>
</comment>
<comment type="catalytic activity">
    <reaction evidence="5">
        <text>cytidine(32) in tRNA + S-adenosyl-L-methionine = 2'-O-methylcytidine(32) in tRNA + S-adenosyl-L-homocysteine + H(+)</text>
        <dbReference type="Rhea" id="RHEA:42932"/>
        <dbReference type="Rhea" id="RHEA-COMP:10288"/>
        <dbReference type="Rhea" id="RHEA-COMP:10289"/>
        <dbReference type="ChEBI" id="CHEBI:15378"/>
        <dbReference type="ChEBI" id="CHEBI:57856"/>
        <dbReference type="ChEBI" id="CHEBI:59789"/>
        <dbReference type="ChEBI" id="CHEBI:74495"/>
        <dbReference type="ChEBI" id="CHEBI:82748"/>
        <dbReference type="EC" id="2.1.1.200"/>
    </reaction>
</comment>
<comment type="caution">
    <text evidence="7">The sequence shown here is derived from an EMBL/GenBank/DDBJ whole genome shotgun (WGS) entry which is preliminary data.</text>
</comment>
<evidence type="ECO:0000256" key="4">
    <source>
        <dbReference type="ARBA" id="ARBA00022691"/>
    </source>
</evidence>
<dbReference type="GO" id="GO:0002128">
    <property type="term" value="P:tRNA nucleoside ribose methylation"/>
    <property type="evidence" value="ECO:0007669"/>
    <property type="project" value="TreeGrafter"/>
</dbReference>
<dbReference type="GO" id="GO:0005829">
    <property type="term" value="C:cytosol"/>
    <property type="evidence" value="ECO:0007669"/>
    <property type="project" value="TreeGrafter"/>
</dbReference>
<dbReference type="PANTHER" id="PTHR42786">
    <property type="entry name" value="TRNA/RRNA METHYLTRANSFERASE"/>
    <property type="match status" value="1"/>
</dbReference>
<keyword evidence="3 7" id="KW-0808">Transferase</keyword>
<evidence type="ECO:0000256" key="2">
    <source>
        <dbReference type="ARBA" id="ARBA00022603"/>
    </source>
</evidence>
<dbReference type="InterPro" id="IPR029028">
    <property type="entry name" value="Alpha/beta_knot_MTases"/>
</dbReference>
<dbReference type="Gene3D" id="3.40.1280.10">
    <property type="match status" value="1"/>
</dbReference>
<comment type="similarity">
    <text evidence="1">Belongs to the class IV-like SAM-binding methyltransferase superfamily. RNA methyltransferase TrmH family.</text>
</comment>
<dbReference type="InterPro" id="IPR001537">
    <property type="entry name" value="SpoU_MeTrfase"/>
</dbReference>
<proteinExistence type="inferred from homology"/>
<name>A0A7Y2E9H5_UNCEI</name>
<dbReference type="PANTHER" id="PTHR42786:SF2">
    <property type="entry name" value="TRNA (CYTIDINE_URIDINE-2'-O-)-METHYLTRANSFERASE TRMJ"/>
    <property type="match status" value="1"/>
</dbReference>
<dbReference type="GO" id="GO:0003723">
    <property type="term" value="F:RNA binding"/>
    <property type="evidence" value="ECO:0007669"/>
    <property type="project" value="InterPro"/>
</dbReference>
<dbReference type="AlphaFoldDB" id="A0A7Y2E9H5"/>
<dbReference type="PIRSF" id="PIRSF004808">
    <property type="entry name" value="LasT"/>
    <property type="match status" value="1"/>
</dbReference>
<accession>A0A7Y2E9H5</accession>
<evidence type="ECO:0000259" key="6">
    <source>
        <dbReference type="Pfam" id="PF00588"/>
    </source>
</evidence>
<dbReference type="EMBL" id="JABDJR010000392">
    <property type="protein sequence ID" value="NNF07060.1"/>
    <property type="molecule type" value="Genomic_DNA"/>
</dbReference>
<dbReference type="InterPro" id="IPR004384">
    <property type="entry name" value="RNA_MeTrfase_TrmJ/LasT"/>
</dbReference>
<keyword evidence="4 5" id="KW-0949">S-adenosyl-L-methionine</keyword>
<dbReference type="GO" id="GO:0160206">
    <property type="term" value="F:tRNA (cytidine(32)/uridine(32)-2'-O)-methyltransferase activity"/>
    <property type="evidence" value="ECO:0007669"/>
    <property type="project" value="UniProtKB-EC"/>
</dbReference>
<dbReference type="CDD" id="cd18093">
    <property type="entry name" value="SpoU-like_TrmJ"/>
    <property type="match status" value="1"/>
</dbReference>
<feature type="domain" description="tRNA/rRNA methyltransferase SpoU type" evidence="6">
    <location>
        <begin position="6"/>
        <end position="154"/>
    </location>
</feature>
<sequence>MISSSVHIVLVRPEEAGNVGAAARAMANFGLTHLTLVEPRMRRAEERFKWARGAEDILEGARYTDSLAEAIHDCTAAWATSRRSGKLRGPFLTPAEALQRVVPEPNSPVAWVFGPESTGLETEEISLCTGVVTIPTSSKQPSLNLAQAVAICTYETRKADLGDSENPPKRLASSAEFEGMFDHLEQSLKLIGFFKPSTQEAQAKALRRILHRSHLTSKEARYLRGFGRRLSRLAGLLERKP</sequence>
<keyword evidence="5" id="KW-0819">tRNA processing</keyword>
<comment type="function">
    <text evidence="5">Catalyzes the formation of 2'O-methylated cytidine (Cm32) or 2'O-methylated uridine (Um32) at position 32 in tRNA.</text>
</comment>
<keyword evidence="5" id="KW-0963">Cytoplasm</keyword>
<keyword evidence="2 5" id="KW-0489">Methyltransferase</keyword>
<comment type="subunit">
    <text evidence="5">Homodimer.</text>
</comment>
<gene>
    <name evidence="5" type="primary">trmJ</name>
    <name evidence="7" type="ORF">HKN21_09890</name>
</gene>
<protein>
    <recommendedName>
        <fullName evidence="5">tRNA (cytidine/uridine-2'-O-)-methyltransferase TrmJ</fullName>
        <ecNumber evidence="5">2.1.1.200</ecNumber>
    </recommendedName>
    <alternativeName>
        <fullName evidence="5">tRNA (cytidine(32)/uridine(32)-2'-O)-methyltransferase</fullName>
    </alternativeName>
    <alternativeName>
        <fullName evidence="5">tRNA Cm32/Um32 methyltransferase</fullName>
    </alternativeName>
</protein>
<comment type="subcellular location">
    <subcellularLocation>
        <location evidence="5">Cytoplasm</location>
    </subcellularLocation>
</comment>
<evidence type="ECO:0000313" key="7">
    <source>
        <dbReference type="EMBL" id="NNF07060.1"/>
    </source>
</evidence>
<evidence type="ECO:0000256" key="5">
    <source>
        <dbReference type="RuleBase" id="RU362024"/>
    </source>
</evidence>
<evidence type="ECO:0000256" key="3">
    <source>
        <dbReference type="ARBA" id="ARBA00022679"/>
    </source>
</evidence>
<dbReference type="Gene3D" id="1.10.8.590">
    <property type="match status" value="1"/>
</dbReference>
<evidence type="ECO:0000256" key="1">
    <source>
        <dbReference type="ARBA" id="ARBA00007228"/>
    </source>
</evidence>
<dbReference type="NCBIfam" id="TIGR00050">
    <property type="entry name" value="rRNA_methyl_1"/>
    <property type="match status" value="1"/>
</dbReference>
<dbReference type="Pfam" id="PF00588">
    <property type="entry name" value="SpoU_methylase"/>
    <property type="match status" value="1"/>
</dbReference>
<reference evidence="7 8" key="1">
    <citation type="submission" date="2020-03" db="EMBL/GenBank/DDBJ databases">
        <title>Metabolic flexibility allows generalist bacteria to become dominant in a frequently disturbed ecosystem.</title>
        <authorList>
            <person name="Chen Y.-J."/>
            <person name="Leung P.M."/>
            <person name="Bay S.K."/>
            <person name="Hugenholtz P."/>
            <person name="Kessler A.J."/>
            <person name="Shelley G."/>
            <person name="Waite D.W."/>
            <person name="Cook P.L."/>
            <person name="Greening C."/>
        </authorList>
    </citation>
    <scope>NUCLEOTIDE SEQUENCE [LARGE SCALE GENOMIC DNA]</scope>
    <source>
        <strain evidence="7">SS_bin_28</strain>
    </source>
</reference>
<dbReference type="EC" id="2.1.1.200" evidence="5"/>
<organism evidence="7 8">
    <name type="scientific">Eiseniibacteriota bacterium</name>
    <dbReference type="NCBI Taxonomy" id="2212470"/>
    <lineage>
        <taxon>Bacteria</taxon>
        <taxon>Candidatus Eiseniibacteriota</taxon>
    </lineage>
</organism>
<dbReference type="Proteomes" id="UP000547674">
    <property type="component" value="Unassembled WGS sequence"/>
</dbReference>